<dbReference type="Gene3D" id="4.10.520.10">
    <property type="entry name" value="IHF-like DNA-binding proteins"/>
    <property type="match status" value="1"/>
</dbReference>
<dbReference type="Proteomes" id="UP000009026">
    <property type="component" value="Chromosome"/>
</dbReference>
<keyword evidence="2" id="KW-0238">DNA-binding</keyword>
<dbReference type="GO" id="GO:0030527">
    <property type="term" value="F:structural constituent of chromatin"/>
    <property type="evidence" value="ECO:0007669"/>
    <property type="project" value="InterPro"/>
</dbReference>
<feature type="region of interest" description="Disordered" evidence="4">
    <location>
        <begin position="90"/>
        <end position="111"/>
    </location>
</feature>
<dbReference type="eggNOG" id="COG0776">
    <property type="taxonomic scope" value="Bacteria"/>
</dbReference>
<dbReference type="InterPro" id="IPR020816">
    <property type="entry name" value="Histone-like_DNA-bd_CS"/>
</dbReference>
<dbReference type="InterPro" id="IPR000119">
    <property type="entry name" value="Hist_DNA-bd"/>
</dbReference>
<sequence>MTRSELIERIVERAPHVPRREVEAIVHAVFDEMSRALVAGKRIELRGFGVFAVRTRRARTGRNPKTGERVLVPTRRTLSFSAGKELRERLNAPPATAESLGVAPPPDGALPAHPLAATPAFIIPATG</sequence>
<name>A0A0H4WSR6_9BACT</name>
<gene>
    <name evidence="5" type="ORF">A176_003413</name>
</gene>
<dbReference type="AlphaFoldDB" id="A0A0H4WSR6"/>
<dbReference type="KEGG" id="mym:A176_003413"/>
<dbReference type="SUPFAM" id="SSF47729">
    <property type="entry name" value="IHF-like DNA-binding proteins"/>
    <property type="match status" value="1"/>
</dbReference>
<dbReference type="GO" id="GO:0003677">
    <property type="term" value="F:DNA binding"/>
    <property type="evidence" value="ECO:0007669"/>
    <property type="project" value="UniProtKB-KW"/>
</dbReference>
<evidence type="ECO:0000256" key="1">
    <source>
        <dbReference type="ARBA" id="ARBA00010529"/>
    </source>
</evidence>
<comment type="similarity">
    <text evidence="1 3">Belongs to the bacterial histone-like protein family.</text>
</comment>
<evidence type="ECO:0000256" key="3">
    <source>
        <dbReference type="RuleBase" id="RU003939"/>
    </source>
</evidence>
<dbReference type="InterPro" id="IPR010992">
    <property type="entry name" value="IHF-like_DNA-bd_dom_sf"/>
</dbReference>
<organism evidence="5 6">
    <name type="scientific">Pseudomyxococcus hansupus</name>
    <dbReference type="NCBI Taxonomy" id="1297742"/>
    <lineage>
        <taxon>Bacteria</taxon>
        <taxon>Pseudomonadati</taxon>
        <taxon>Myxococcota</taxon>
        <taxon>Myxococcia</taxon>
        <taxon>Myxococcales</taxon>
        <taxon>Cystobacterineae</taxon>
        <taxon>Myxococcaceae</taxon>
        <taxon>Pseudomyxococcus</taxon>
    </lineage>
</organism>
<evidence type="ECO:0000313" key="5">
    <source>
        <dbReference type="EMBL" id="AKQ66501.1"/>
    </source>
</evidence>
<dbReference type="CDD" id="cd13836">
    <property type="entry name" value="IHF_B"/>
    <property type="match status" value="1"/>
</dbReference>
<dbReference type="OrthoDB" id="9804203at2"/>
<dbReference type="PANTHER" id="PTHR33175:SF5">
    <property type="entry name" value="INTEGRATION HOST FACTOR SUBUNIT BETA"/>
    <property type="match status" value="1"/>
</dbReference>
<dbReference type="Pfam" id="PF00216">
    <property type="entry name" value="Bac_DNA_binding"/>
    <property type="match status" value="1"/>
</dbReference>
<dbReference type="PATRIC" id="fig|1297742.4.peg.3442"/>
<dbReference type="PROSITE" id="PS00045">
    <property type="entry name" value="HISTONE_LIKE"/>
    <property type="match status" value="1"/>
</dbReference>
<proteinExistence type="inferred from homology"/>
<protein>
    <submittedName>
        <fullName evidence="5">Integration host factor beta subunit</fullName>
    </submittedName>
</protein>
<evidence type="ECO:0000313" key="6">
    <source>
        <dbReference type="Proteomes" id="UP000009026"/>
    </source>
</evidence>
<dbReference type="PRINTS" id="PR01727">
    <property type="entry name" value="DNABINDINGHU"/>
</dbReference>
<dbReference type="NCBIfam" id="NF001222">
    <property type="entry name" value="PRK00199.1"/>
    <property type="match status" value="1"/>
</dbReference>
<evidence type="ECO:0000256" key="2">
    <source>
        <dbReference type="ARBA" id="ARBA00023125"/>
    </source>
</evidence>
<dbReference type="EMBL" id="CP012109">
    <property type="protein sequence ID" value="AKQ66501.1"/>
    <property type="molecule type" value="Genomic_DNA"/>
</dbReference>
<reference evidence="5 6" key="1">
    <citation type="journal article" date="2016" name="PLoS ONE">
        <title>Complete Genome Sequence and Comparative Genomics of a Novel Myxobacterium Myxococcus hansupus.</title>
        <authorList>
            <person name="Sharma G."/>
            <person name="Narwani T."/>
            <person name="Subramanian S."/>
        </authorList>
    </citation>
    <scope>NUCLEOTIDE SEQUENCE [LARGE SCALE GENOMIC DNA]</scope>
    <source>
        <strain evidence="6">mixupus</strain>
    </source>
</reference>
<dbReference type="GO" id="GO:0005829">
    <property type="term" value="C:cytosol"/>
    <property type="evidence" value="ECO:0007669"/>
    <property type="project" value="TreeGrafter"/>
</dbReference>
<dbReference type="PANTHER" id="PTHR33175">
    <property type="entry name" value="DNA-BINDING PROTEIN HU"/>
    <property type="match status" value="1"/>
</dbReference>
<accession>A0A0H4WSR6</accession>
<dbReference type="RefSeq" id="WP_002640575.1">
    <property type="nucleotide sequence ID" value="NZ_CP012109.1"/>
</dbReference>
<keyword evidence="6" id="KW-1185">Reference proteome</keyword>
<evidence type="ECO:0000256" key="4">
    <source>
        <dbReference type="SAM" id="MobiDB-lite"/>
    </source>
</evidence>
<dbReference type="STRING" id="1297742.A176_003413"/>
<dbReference type="SMART" id="SM00411">
    <property type="entry name" value="BHL"/>
    <property type="match status" value="1"/>
</dbReference>